<gene>
    <name evidence="13" type="ORF">EKO24_020360</name>
</gene>
<dbReference type="Pfam" id="PF01595">
    <property type="entry name" value="CNNM"/>
    <property type="match status" value="1"/>
</dbReference>
<reference evidence="13 14" key="1">
    <citation type="journal article" date="2019" name="Antonie Van Leeuwenhoek">
        <title>Description of 'Ca. Methylobacter oryzae' KRF1, a novel species from the environmentally important Methylobacter clade 2.</title>
        <authorList>
            <person name="Khatri K."/>
            <person name="Mohite J.A."/>
            <person name="Pandit P.S."/>
            <person name="Bahulikar R."/>
            <person name="Rahalkar M.C."/>
        </authorList>
    </citation>
    <scope>NUCLEOTIDE SEQUENCE [LARGE SCALE GENOMIC DNA]</scope>
    <source>
        <strain evidence="13 14">KRF1</strain>
    </source>
</reference>
<evidence type="ECO:0000259" key="11">
    <source>
        <dbReference type="PROSITE" id="PS51371"/>
    </source>
</evidence>
<accession>A0ABY3C540</accession>
<dbReference type="Pfam" id="PF00571">
    <property type="entry name" value="CBS"/>
    <property type="match status" value="1"/>
</dbReference>
<dbReference type="InterPro" id="IPR002550">
    <property type="entry name" value="CNNM"/>
</dbReference>
<evidence type="ECO:0000256" key="2">
    <source>
        <dbReference type="ARBA" id="ARBA00022475"/>
    </source>
</evidence>
<evidence type="ECO:0000256" key="5">
    <source>
        <dbReference type="ARBA" id="ARBA00022989"/>
    </source>
</evidence>
<keyword evidence="4" id="KW-0677">Repeat</keyword>
<sequence>MTDFYTNIVLILLLIVINGFFSMSEMSVVSSTKARLQKLISERRWGAKAALALHDKPTHFLSTVQVGITAVGILSGALGEEVLRTPLHEAILTVALLAPYAETLALILTVSVITYFSVVLGELVPKHLALQNPEAIAATIAKPMQGLSLLVRPLVWLLSASSHVLLRLLRMHRTQESGVSDEDIRIMMEMGSESGAFHASESQLVNNVMKMDGVRVGAIMVPRQEIYTLDLLEEADKLRSKIESCPYNQIVVCRGGFENVLGILHCGELLKVMLSNPEFNIEKELRPLFYVQETMTLTCLLSHFREAQSDLALIVNEYGDIEGLVTVMDILIAIVGELPSIFPKSGFEVTQRPDGSWLIDGDISITQLKSAIGINGQFPGESSNAYHTLAGMILFNLERLPQLAEIYETEAWRFEIVDLDGSRIDKVLISPNLTSQNEDQSA</sequence>
<evidence type="ECO:0000256" key="9">
    <source>
        <dbReference type="PROSITE-ProRule" id="PRU01193"/>
    </source>
</evidence>
<feature type="transmembrane region" description="Helical" evidence="10">
    <location>
        <begin position="90"/>
        <end position="116"/>
    </location>
</feature>
<dbReference type="PANTHER" id="PTHR43099">
    <property type="entry name" value="UPF0053 PROTEIN YRKA"/>
    <property type="match status" value="1"/>
</dbReference>
<dbReference type="Pfam" id="PF03471">
    <property type="entry name" value="CorC_HlyC"/>
    <property type="match status" value="1"/>
</dbReference>
<comment type="caution">
    <text evidence="13">The sequence shown here is derived from an EMBL/GenBank/DDBJ whole genome shotgun (WGS) entry which is preliminary data.</text>
</comment>
<dbReference type="CDD" id="cd04590">
    <property type="entry name" value="CBS_pair_CorC_HlyC_assoc"/>
    <property type="match status" value="1"/>
</dbReference>
<evidence type="ECO:0000313" key="14">
    <source>
        <dbReference type="Proteomes" id="UP000733744"/>
    </source>
</evidence>
<feature type="transmembrane region" description="Helical" evidence="10">
    <location>
        <begin position="58"/>
        <end position="78"/>
    </location>
</feature>
<evidence type="ECO:0000256" key="10">
    <source>
        <dbReference type="SAM" id="Phobius"/>
    </source>
</evidence>
<keyword evidence="3 9" id="KW-0812">Transmembrane</keyword>
<dbReference type="InterPro" id="IPR051676">
    <property type="entry name" value="UPF0053_domain"/>
</dbReference>
<proteinExistence type="predicted"/>
<dbReference type="InterPro" id="IPR000644">
    <property type="entry name" value="CBS_dom"/>
</dbReference>
<dbReference type="PANTHER" id="PTHR43099:SF5">
    <property type="entry name" value="HLYC_CORC FAMILY TRANSPORTER"/>
    <property type="match status" value="1"/>
</dbReference>
<dbReference type="Proteomes" id="UP000733744">
    <property type="component" value="Unassembled WGS sequence"/>
</dbReference>
<dbReference type="InterPro" id="IPR046342">
    <property type="entry name" value="CBS_dom_sf"/>
</dbReference>
<dbReference type="EMBL" id="RYFG02000120">
    <property type="protein sequence ID" value="TRW89976.1"/>
    <property type="molecule type" value="Genomic_DNA"/>
</dbReference>
<feature type="domain" description="CBS" evidence="11">
    <location>
        <begin position="284"/>
        <end position="340"/>
    </location>
</feature>
<dbReference type="SUPFAM" id="SSF56176">
    <property type="entry name" value="FAD-binding/transporter-associated domain-like"/>
    <property type="match status" value="1"/>
</dbReference>
<keyword evidence="14" id="KW-1185">Reference proteome</keyword>
<feature type="domain" description="CNNM transmembrane" evidence="12">
    <location>
        <begin position="1"/>
        <end position="201"/>
    </location>
</feature>
<dbReference type="InterPro" id="IPR016169">
    <property type="entry name" value="FAD-bd_PCMH_sub2"/>
</dbReference>
<evidence type="ECO:0000313" key="13">
    <source>
        <dbReference type="EMBL" id="TRW89976.1"/>
    </source>
</evidence>
<evidence type="ECO:0000259" key="12">
    <source>
        <dbReference type="PROSITE" id="PS51846"/>
    </source>
</evidence>
<comment type="subcellular location">
    <subcellularLocation>
        <location evidence="1">Cell membrane</location>
        <topology evidence="1">Multi-pass membrane protein</topology>
    </subcellularLocation>
</comment>
<dbReference type="SUPFAM" id="SSF54631">
    <property type="entry name" value="CBS-domain pair"/>
    <property type="match status" value="1"/>
</dbReference>
<evidence type="ECO:0000256" key="1">
    <source>
        <dbReference type="ARBA" id="ARBA00004651"/>
    </source>
</evidence>
<dbReference type="SMART" id="SM01091">
    <property type="entry name" value="CorC_HlyC"/>
    <property type="match status" value="1"/>
</dbReference>
<dbReference type="RefSeq" id="WP_127028804.1">
    <property type="nucleotide sequence ID" value="NZ_RYFG02000120.1"/>
</dbReference>
<dbReference type="InterPro" id="IPR005170">
    <property type="entry name" value="Transptr-assoc_dom"/>
</dbReference>
<evidence type="ECO:0000256" key="6">
    <source>
        <dbReference type="ARBA" id="ARBA00023122"/>
    </source>
</evidence>
<dbReference type="Gene3D" id="3.30.465.10">
    <property type="match status" value="1"/>
</dbReference>
<dbReference type="Gene3D" id="3.10.580.10">
    <property type="entry name" value="CBS-domain"/>
    <property type="match status" value="1"/>
</dbReference>
<organism evidence="13 14">
    <name type="scientific">Candidatus Methylobacter oryzae</name>
    <dbReference type="NCBI Taxonomy" id="2497749"/>
    <lineage>
        <taxon>Bacteria</taxon>
        <taxon>Pseudomonadati</taxon>
        <taxon>Pseudomonadota</taxon>
        <taxon>Gammaproteobacteria</taxon>
        <taxon>Methylococcales</taxon>
        <taxon>Methylococcaceae</taxon>
        <taxon>Methylobacter</taxon>
    </lineage>
</organism>
<protein>
    <submittedName>
        <fullName evidence="13">HlyC/CorC family transporter</fullName>
    </submittedName>
</protein>
<keyword evidence="7 9" id="KW-0472">Membrane</keyword>
<name>A0ABY3C540_9GAMM</name>
<dbReference type="PROSITE" id="PS51371">
    <property type="entry name" value="CBS"/>
    <property type="match status" value="1"/>
</dbReference>
<dbReference type="InterPro" id="IPR036318">
    <property type="entry name" value="FAD-bd_PCMH-like_sf"/>
</dbReference>
<evidence type="ECO:0000256" key="3">
    <source>
        <dbReference type="ARBA" id="ARBA00022692"/>
    </source>
</evidence>
<keyword evidence="2" id="KW-1003">Cell membrane</keyword>
<keyword evidence="6 8" id="KW-0129">CBS domain</keyword>
<dbReference type="InterPro" id="IPR044751">
    <property type="entry name" value="Ion_transp-like_CBS"/>
</dbReference>
<evidence type="ECO:0000256" key="8">
    <source>
        <dbReference type="PROSITE-ProRule" id="PRU00703"/>
    </source>
</evidence>
<evidence type="ECO:0000256" key="7">
    <source>
        <dbReference type="ARBA" id="ARBA00023136"/>
    </source>
</evidence>
<evidence type="ECO:0000256" key="4">
    <source>
        <dbReference type="ARBA" id="ARBA00022737"/>
    </source>
</evidence>
<dbReference type="PROSITE" id="PS51846">
    <property type="entry name" value="CNNM"/>
    <property type="match status" value="1"/>
</dbReference>
<keyword evidence="5 9" id="KW-1133">Transmembrane helix</keyword>